<dbReference type="InterPro" id="IPR029060">
    <property type="entry name" value="PIN-like_dom_sf"/>
</dbReference>
<dbReference type="Proteomes" id="UP001059971">
    <property type="component" value="Chromosome 1"/>
</dbReference>
<keyword evidence="3" id="KW-1185">Reference proteome</keyword>
<dbReference type="InterPro" id="IPR002716">
    <property type="entry name" value="PIN_dom"/>
</dbReference>
<dbReference type="Gene3D" id="3.40.50.1010">
    <property type="entry name" value="5'-nuclease"/>
    <property type="match status" value="1"/>
</dbReference>
<sequence length="142" mass="16218">MRLLLDTHVLIWWWTDRRLLPDTVDSMIESGADQIFVSSVSAWEIATKARLGKLPQLLPYLDRYEAAVADADFRQLNLTMRHGLHAGAYEALHRDPFDRMLAAQAELEGLVLVTRDPAFITFPCETLWHKPLLSEQGLAYRG</sequence>
<dbReference type="CDD" id="cd09872">
    <property type="entry name" value="PIN_Sll0205-like"/>
    <property type="match status" value="1"/>
</dbReference>
<name>A0ABN5WGM5_9SPHN</name>
<accession>A0ABN5WGM5</accession>
<reference evidence="2" key="1">
    <citation type="submission" date="2018-07" db="EMBL/GenBank/DDBJ databases">
        <title>Complete genome sequence of Sphingomonas bisphenolicum strain AO1, a bisphenol A degradative bacterium isolated from Japanese farm field.</title>
        <authorList>
            <person name="Murakami M."/>
            <person name="Koh M."/>
            <person name="Koba S."/>
            <person name="Matsumura Y."/>
        </authorList>
    </citation>
    <scope>NUCLEOTIDE SEQUENCE</scope>
    <source>
        <strain evidence="2">AO1</strain>
    </source>
</reference>
<dbReference type="InterPro" id="IPR052919">
    <property type="entry name" value="TA_system_RNase"/>
</dbReference>
<dbReference type="InterPro" id="IPR041705">
    <property type="entry name" value="PIN_Sll0205"/>
</dbReference>
<dbReference type="EMBL" id="AP018817">
    <property type="protein sequence ID" value="BBF71466.1"/>
    <property type="molecule type" value="Genomic_DNA"/>
</dbReference>
<dbReference type="RefSeq" id="WP_261935456.1">
    <property type="nucleotide sequence ID" value="NZ_AP018817.1"/>
</dbReference>
<evidence type="ECO:0000313" key="3">
    <source>
        <dbReference type="Proteomes" id="UP001059971"/>
    </source>
</evidence>
<feature type="domain" description="PIN" evidence="1">
    <location>
        <begin position="4"/>
        <end position="119"/>
    </location>
</feature>
<dbReference type="SUPFAM" id="SSF88723">
    <property type="entry name" value="PIN domain-like"/>
    <property type="match status" value="1"/>
</dbReference>
<dbReference type="PANTHER" id="PTHR36173:SF2">
    <property type="entry name" value="RIBONUCLEASE VAPC16"/>
    <property type="match status" value="1"/>
</dbReference>
<proteinExistence type="predicted"/>
<organism evidence="2 3">
    <name type="scientific">Sphingomonas bisphenolicum</name>
    <dbReference type="NCBI Taxonomy" id="296544"/>
    <lineage>
        <taxon>Bacteria</taxon>
        <taxon>Pseudomonadati</taxon>
        <taxon>Pseudomonadota</taxon>
        <taxon>Alphaproteobacteria</taxon>
        <taxon>Sphingomonadales</taxon>
        <taxon>Sphingomonadaceae</taxon>
        <taxon>Sphingomonas</taxon>
    </lineage>
</organism>
<gene>
    <name evidence="2" type="ORF">SBA_ch1_36660</name>
</gene>
<evidence type="ECO:0000259" key="1">
    <source>
        <dbReference type="Pfam" id="PF01850"/>
    </source>
</evidence>
<dbReference type="PANTHER" id="PTHR36173">
    <property type="entry name" value="RIBONUCLEASE VAPC16-RELATED"/>
    <property type="match status" value="1"/>
</dbReference>
<protein>
    <submittedName>
        <fullName evidence="2">Twitching motility protein PilT</fullName>
    </submittedName>
</protein>
<evidence type="ECO:0000313" key="2">
    <source>
        <dbReference type="EMBL" id="BBF71466.1"/>
    </source>
</evidence>
<dbReference type="Pfam" id="PF01850">
    <property type="entry name" value="PIN"/>
    <property type="match status" value="1"/>
</dbReference>